<proteinExistence type="predicted"/>
<evidence type="ECO:0000313" key="2">
    <source>
        <dbReference type="Proteomes" id="UP000479114"/>
    </source>
</evidence>
<evidence type="ECO:0000313" key="1">
    <source>
        <dbReference type="EMBL" id="QHW34062.1"/>
    </source>
</evidence>
<dbReference type="KEGG" id="prz:GZH47_26900"/>
<accession>A0A6C0PBR1</accession>
<organism evidence="1 2">
    <name type="scientific">Paenibacillus rhizovicinus</name>
    <dbReference type="NCBI Taxonomy" id="2704463"/>
    <lineage>
        <taxon>Bacteria</taxon>
        <taxon>Bacillati</taxon>
        <taxon>Bacillota</taxon>
        <taxon>Bacilli</taxon>
        <taxon>Bacillales</taxon>
        <taxon>Paenibacillaceae</taxon>
        <taxon>Paenibacillus</taxon>
    </lineage>
</organism>
<dbReference type="AlphaFoldDB" id="A0A6C0PBR1"/>
<gene>
    <name evidence="1" type="ORF">GZH47_26900</name>
</gene>
<sequence>MIIVKLKSREHSFTIPVPYALVRMASGIVTSGLAQRTMRGWLNRHGGHAGGHAIREPDSDPDWSQFGFEQVLSMLESRSTRQAIRQLIKELRRCKGTVLVDIKAQDGSEVLIRL</sequence>
<name>A0A6C0PBR1_9BACL</name>
<dbReference type="RefSeq" id="WP_162644059.1">
    <property type="nucleotide sequence ID" value="NZ_CP048286.1"/>
</dbReference>
<dbReference type="Proteomes" id="UP000479114">
    <property type="component" value="Chromosome"/>
</dbReference>
<reference evidence="1 2" key="1">
    <citation type="submission" date="2020-02" db="EMBL/GenBank/DDBJ databases">
        <title>Paenibacillus sp. nov., isolated from rhizosphere soil of tomato.</title>
        <authorList>
            <person name="Weon H.-Y."/>
            <person name="Lee S.A."/>
        </authorList>
    </citation>
    <scope>NUCLEOTIDE SEQUENCE [LARGE SCALE GENOMIC DNA]</scope>
    <source>
        <strain evidence="1 2">14171R-81</strain>
    </source>
</reference>
<protein>
    <submittedName>
        <fullName evidence="1">Uncharacterized protein</fullName>
    </submittedName>
</protein>
<dbReference type="EMBL" id="CP048286">
    <property type="protein sequence ID" value="QHW34062.1"/>
    <property type="molecule type" value="Genomic_DNA"/>
</dbReference>
<keyword evidence="2" id="KW-1185">Reference proteome</keyword>